<name>D0KZK3_HALNC</name>
<keyword evidence="4" id="KW-1185">Reference proteome</keyword>
<dbReference type="STRING" id="555778.Hneap_1040"/>
<dbReference type="EMBL" id="CP001801">
    <property type="protein sequence ID" value="ACX95876.1"/>
    <property type="molecule type" value="Genomic_DNA"/>
</dbReference>
<dbReference type="PANTHER" id="PTHR45663">
    <property type="entry name" value="GEO12009P1"/>
    <property type="match status" value="1"/>
</dbReference>
<organism evidence="3 4">
    <name type="scientific">Halothiobacillus neapolitanus (strain ATCC 23641 / DSM 15147 / CIP 104769 / NCIMB 8539 / c2)</name>
    <name type="common">Thiobacillus neapolitanus</name>
    <dbReference type="NCBI Taxonomy" id="555778"/>
    <lineage>
        <taxon>Bacteria</taxon>
        <taxon>Pseudomonadati</taxon>
        <taxon>Pseudomonadota</taxon>
        <taxon>Gammaproteobacteria</taxon>
        <taxon>Chromatiales</taxon>
        <taxon>Halothiobacillaceae</taxon>
        <taxon>Halothiobacillus</taxon>
    </lineage>
</organism>
<dbReference type="GO" id="GO:0005829">
    <property type="term" value="C:cytosol"/>
    <property type="evidence" value="ECO:0007669"/>
    <property type="project" value="TreeGrafter"/>
</dbReference>
<accession>D0KZK3</accession>
<dbReference type="PROSITE" id="PS51352">
    <property type="entry name" value="THIOREDOXIN_2"/>
    <property type="match status" value="1"/>
</dbReference>
<keyword evidence="1" id="KW-1133">Transmembrane helix</keyword>
<dbReference type="InterPro" id="IPR036249">
    <property type="entry name" value="Thioredoxin-like_sf"/>
</dbReference>
<evidence type="ECO:0000256" key="1">
    <source>
        <dbReference type="SAM" id="Phobius"/>
    </source>
</evidence>
<reference evidence="3 4" key="1">
    <citation type="submission" date="2009-10" db="EMBL/GenBank/DDBJ databases">
        <title>Complete sequence of Halothiobacillus neapolitanus c2.</title>
        <authorList>
            <consortium name="US DOE Joint Genome Institute"/>
            <person name="Lucas S."/>
            <person name="Copeland A."/>
            <person name="Lapidus A."/>
            <person name="Glavina del Rio T."/>
            <person name="Tice H."/>
            <person name="Bruce D."/>
            <person name="Goodwin L."/>
            <person name="Pitluck S."/>
            <person name="Davenport K."/>
            <person name="Brettin T."/>
            <person name="Detter J.C."/>
            <person name="Han C."/>
            <person name="Tapia R."/>
            <person name="Larimer F."/>
            <person name="Land M."/>
            <person name="Hauser L."/>
            <person name="Kyrpides N."/>
            <person name="Mikhailova N."/>
            <person name="Kerfeld C."/>
            <person name="Cannon G."/>
            <person name="Heinhort S."/>
        </authorList>
    </citation>
    <scope>NUCLEOTIDE SEQUENCE [LARGE SCALE GENOMIC DNA]</scope>
    <source>
        <strain evidence="4">ATCC 23641 / c2</strain>
    </source>
</reference>
<dbReference type="AlphaFoldDB" id="D0KZK3"/>
<dbReference type="SUPFAM" id="SSF52833">
    <property type="entry name" value="Thioredoxin-like"/>
    <property type="match status" value="1"/>
</dbReference>
<dbReference type="Pfam" id="PF00085">
    <property type="entry name" value="Thioredoxin"/>
    <property type="match status" value="1"/>
</dbReference>
<dbReference type="GO" id="GO:0045454">
    <property type="term" value="P:cell redox homeostasis"/>
    <property type="evidence" value="ECO:0007669"/>
    <property type="project" value="TreeGrafter"/>
</dbReference>
<evidence type="ECO:0000313" key="3">
    <source>
        <dbReference type="EMBL" id="ACX95876.1"/>
    </source>
</evidence>
<dbReference type="KEGG" id="hna:Hneap_1040"/>
<dbReference type="HOGENOM" id="CLU_1592286_0_0_6"/>
<dbReference type="PANTHER" id="PTHR45663:SF11">
    <property type="entry name" value="GEO12009P1"/>
    <property type="match status" value="1"/>
</dbReference>
<sequence length="167" mass="18410">MPDMTVPAVLFALVLLILLGQWLVVRRAKSMRGQTVPEQLVHACQSVEGSDHSVNSFEDRSDMNVLVAFDAPNCGACRKMAPALANIAERYPGRVFCLSVVEHRTLAQTLRIMGTPTMLLVRNGQIVGVFVGITPLSRLFQRLQFTWPEIVPVDTSSGKLEKPVIPL</sequence>
<keyword evidence="1" id="KW-0472">Membrane</keyword>
<dbReference type="OrthoDB" id="5784238at2"/>
<dbReference type="GO" id="GO:0015035">
    <property type="term" value="F:protein-disulfide reductase activity"/>
    <property type="evidence" value="ECO:0007669"/>
    <property type="project" value="TreeGrafter"/>
</dbReference>
<proteinExistence type="predicted"/>
<evidence type="ECO:0000313" key="4">
    <source>
        <dbReference type="Proteomes" id="UP000009102"/>
    </source>
</evidence>
<dbReference type="Proteomes" id="UP000009102">
    <property type="component" value="Chromosome"/>
</dbReference>
<dbReference type="eggNOG" id="COG0526">
    <property type="taxonomic scope" value="Bacteria"/>
</dbReference>
<dbReference type="CDD" id="cd02947">
    <property type="entry name" value="TRX_family"/>
    <property type="match status" value="1"/>
</dbReference>
<dbReference type="InterPro" id="IPR013766">
    <property type="entry name" value="Thioredoxin_domain"/>
</dbReference>
<keyword evidence="1" id="KW-0812">Transmembrane</keyword>
<gene>
    <name evidence="3" type="ordered locus">Hneap_1040</name>
</gene>
<protein>
    <submittedName>
        <fullName evidence="3">Thioredoxin domain protein</fullName>
    </submittedName>
</protein>
<feature type="transmembrane region" description="Helical" evidence="1">
    <location>
        <begin position="6"/>
        <end position="25"/>
    </location>
</feature>
<feature type="domain" description="Thioredoxin" evidence="2">
    <location>
        <begin position="30"/>
        <end position="148"/>
    </location>
</feature>
<dbReference type="Gene3D" id="3.40.30.10">
    <property type="entry name" value="Glutaredoxin"/>
    <property type="match status" value="1"/>
</dbReference>
<evidence type="ECO:0000259" key="2">
    <source>
        <dbReference type="PROSITE" id="PS51352"/>
    </source>
</evidence>
<dbReference type="RefSeq" id="WP_012823912.1">
    <property type="nucleotide sequence ID" value="NC_013422.1"/>
</dbReference>